<dbReference type="EMBL" id="UHIA01000002">
    <property type="protein sequence ID" value="SUO90243.1"/>
    <property type="molecule type" value="Genomic_DNA"/>
</dbReference>
<dbReference type="Proteomes" id="UP000254575">
    <property type="component" value="Unassembled WGS sequence"/>
</dbReference>
<name>A0A380MHQ5_9GAMM</name>
<organism evidence="1 2">
    <name type="scientific">Suttonella indologenes</name>
    <dbReference type="NCBI Taxonomy" id="13276"/>
    <lineage>
        <taxon>Bacteria</taxon>
        <taxon>Pseudomonadati</taxon>
        <taxon>Pseudomonadota</taxon>
        <taxon>Gammaproteobacteria</taxon>
        <taxon>Cardiobacteriales</taxon>
        <taxon>Cardiobacteriaceae</taxon>
        <taxon>Suttonella</taxon>
    </lineage>
</organism>
<accession>A0A380MHQ5</accession>
<dbReference type="RefSeq" id="WP_115217376.1">
    <property type="nucleotide sequence ID" value="NZ_UHIA01000002.1"/>
</dbReference>
<evidence type="ECO:0000313" key="1">
    <source>
        <dbReference type="EMBL" id="SUO90243.1"/>
    </source>
</evidence>
<keyword evidence="2" id="KW-1185">Reference proteome</keyword>
<gene>
    <name evidence="1" type="ORF">NCTC10717_00038</name>
</gene>
<evidence type="ECO:0000313" key="2">
    <source>
        <dbReference type="Proteomes" id="UP000254575"/>
    </source>
</evidence>
<protein>
    <submittedName>
        <fullName evidence="1">Uncharacterized protein</fullName>
    </submittedName>
</protein>
<dbReference type="OrthoDB" id="5563425at2"/>
<proteinExistence type="predicted"/>
<dbReference type="AlphaFoldDB" id="A0A380MHQ5"/>
<reference evidence="1 2" key="1">
    <citation type="submission" date="2018-06" db="EMBL/GenBank/DDBJ databases">
        <authorList>
            <consortium name="Pathogen Informatics"/>
            <person name="Doyle S."/>
        </authorList>
    </citation>
    <scope>NUCLEOTIDE SEQUENCE [LARGE SCALE GENOMIC DNA]</scope>
    <source>
        <strain evidence="1 2">NCTC10717</strain>
    </source>
</reference>
<sequence length="190" mass="21282">MNNSHLTATVLPVTNFDGIFCDAWVIQADRIVFASLWGRASRMMAFYGAVTTGSLSMLTIGDTHMRIERDLDKRQTRMPKHSRYGSDCLHVIVFADIIIREAAAKRILLDLNKVCNERLWAEVKNLSSLALLPHWKQILLPVMREAGMIATLASHGLAAELVDLSNEEDYESLLRSMIRNGRLGKTEGAV</sequence>